<evidence type="ECO:0000256" key="1">
    <source>
        <dbReference type="SAM" id="MobiDB-lite"/>
    </source>
</evidence>
<dbReference type="InterPro" id="IPR014004">
    <property type="entry name" value="Transpt-assoc_nodulatn_dom_bac"/>
</dbReference>
<dbReference type="InterPro" id="IPR007055">
    <property type="entry name" value="BON_dom"/>
</dbReference>
<dbReference type="AlphaFoldDB" id="A0A212TKM3"/>
<dbReference type="EMBL" id="FYEW01000001">
    <property type="protein sequence ID" value="SNC66523.1"/>
    <property type="molecule type" value="Genomic_DNA"/>
</dbReference>
<protein>
    <submittedName>
        <fullName evidence="3">Osmotically-inducible protein OsmY, contains BON domain</fullName>
    </submittedName>
</protein>
<dbReference type="OrthoDB" id="863206at2"/>
<evidence type="ECO:0000313" key="3">
    <source>
        <dbReference type="EMBL" id="SNC66523.1"/>
    </source>
</evidence>
<dbReference type="PANTHER" id="PTHR34606">
    <property type="entry name" value="BON DOMAIN-CONTAINING PROTEIN"/>
    <property type="match status" value="1"/>
</dbReference>
<proteinExistence type="predicted"/>
<feature type="region of interest" description="Disordered" evidence="1">
    <location>
        <begin position="89"/>
        <end position="112"/>
    </location>
</feature>
<gene>
    <name evidence="3" type="ORF">SAMN06265337_1639</name>
</gene>
<feature type="domain" description="BON" evidence="2">
    <location>
        <begin position="113"/>
        <end position="181"/>
    </location>
</feature>
<accession>A0A212TKM3</accession>
<dbReference type="Proteomes" id="UP000198131">
    <property type="component" value="Unassembled WGS sequence"/>
</dbReference>
<organism evidence="3 4">
    <name type="scientific">Hymenobacter gelipurpurascens</name>
    <dbReference type="NCBI Taxonomy" id="89968"/>
    <lineage>
        <taxon>Bacteria</taxon>
        <taxon>Pseudomonadati</taxon>
        <taxon>Bacteroidota</taxon>
        <taxon>Cytophagia</taxon>
        <taxon>Cytophagales</taxon>
        <taxon>Hymenobacteraceae</taxon>
        <taxon>Hymenobacter</taxon>
    </lineage>
</organism>
<evidence type="ECO:0000259" key="2">
    <source>
        <dbReference type="PROSITE" id="PS50914"/>
    </source>
</evidence>
<evidence type="ECO:0000313" key="4">
    <source>
        <dbReference type="Proteomes" id="UP000198131"/>
    </source>
</evidence>
<keyword evidence="4" id="KW-1185">Reference proteome</keyword>
<name>A0A212TKM3_9BACT</name>
<feature type="compositionally biased region" description="Basic residues" evidence="1">
    <location>
        <begin position="90"/>
        <end position="104"/>
    </location>
</feature>
<dbReference type="PANTHER" id="PTHR34606:SF15">
    <property type="entry name" value="BON DOMAIN-CONTAINING PROTEIN"/>
    <property type="match status" value="1"/>
</dbReference>
<feature type="domain" description="BON" evidence="2">
    <location>
        <begin position="17"/>
        <end position="85"/>
    </location>
</feature>
<sequence>MPSSHALLLPTELNPATDASTTAAVRMLFSQHQELISQAVDVATREGIVQLTGFADTPQIRQRAAELALSVSGVRGLNNLLLCTDEARKPRSRGGHLSQHKRRSTPGSHCLSSDETLTTQIWKLLEYDSGINSGQVQIRTASQVVTLTGTVATAAEKARLIATAYQAGASRVVSHDLQVAYWFAYRPDDYLAQLVRDALHASPQLPATEPLVQVQDGIVTLAGVVATLHSRQVAEQIAQGVQGVRQVRNLLKVRARQSAPDDTIRRSVADALARNVHVGRFFFRVSVRFGKVHLSGVVDTAFEQREAEHVAAGIEGVVAVENEVEVRGYPGAGSLPPFSLGTTPAFLPAETRKRPPFQPSLPSAASAVGHFLLT</sequence>
<reference evidence="4" key="1">
    <citation type="submission" date="2017-06" db="EMBL/GenBank/DDBJ databases">
        <authorList>
            <person name="Varghese N."/>
            <person name="Submissions S."/>
        </authorList>
    </citation>
    <scope>NUCLEOTIDE SEQUENCE [LARGE SCALE GENOMIC DNA]</scope>
    <source>
        <strain evidence="4">DSM 11116</strain>
    </source>
</reference>
<feature type="domain" description="BON" evidence="2">
    <location>
        <begin position="187"/>
        <end position="255"/>
    </location>
</feature>
<dbReference type="Gene3D" id="3.30.1340.30">
    <property type="match status" value="3"/>
</dbReference>
<dbReference type="RefSeq" id="WP_088842891.1">
    <property type="nucleotide sequence ID" value="NZ_FYEW01000001.1"/>
</dbReference>
<dbReference type="PROSITE" id="PS50914">
    <property type="entry name" value="BON"/>
    <property type="match status" value="4"/>
</dbReference>
<feature type="domain" description="BON" evidence="2">
    <location>
        <begin position="260"/>
        <end position="328"/>
    </location>
</feature>
<dbReference type="InterPro" id="IPR051686">
    <property type="entry name" value="Lipoprotein_DolP"/>
</dbReference>
<dbReference type="SMART" id="SM00749">
    <property type="entry name" value="BON"/>
    <property type="match status" value="4"/>
</dbReference>
<dbReference type="Pfam" id="PF04972">
    <property type="entry name" value="BON"/>
    <property type="match status" value="4"/>
</dbReference>